<evidence type="ECO:0000259" key="5">
    <source>
        <dbReference type="SMART" id="SM00856"/>
    </source>
</evidence>
<comment type="similarity">
    <text evidence="3">Belongs to the PMEI family.</text>
</comment>
<dbReference type="PANTHER" id="PTHR35357:SF8">
    <property type="entry name" value="OS01G0111000 PROTEIN"/>
    <property type="match status" value="1"/>
</dbReference>
<keyword evidence="7" id="KW-1185">Reference proteome</keyword>
<dbReference type="Pfam" id="PF04043">
    <property type="entry name" value="PMEI"/>
    <property type="match status" value="1"/>
</dbReference>
<feature type="chain" id="PRO_5040301580" description="Pectinesterase inhibitor domain-containing protein" evidence="4">
    <location>
        <begin position="19"/>
        <end position="178"/>
    </location>
</feature>
<dbReference type="EMBL" id="LT934122">
    <property type="protein sequence ID" value="VAI55918.1"/>
    <property type="molecule type" value="Genomic_DNA"/>
</dbReference>
<feature type="signal peptide" evidence="4">
    <location>
        <begin position="1"/>
        <end position="18"/>
    </location>
</feature>
<gene>
    <name evidence="6" type="ORF">TRITD_6Bv1G062790</name>
</gene>
<dbReference type="InterPro" id="IPR035513">
    <property type="entry name" value="Invertase/methylesterase_inhib"/>
</dbReference>
<evidence type="ECO:0000256" key="4">
    <source>
        <dbReference type="SAM" id="SignalP"/>
    </source>
</evidence>
<dbReference type="AlphaFoldDB" id="A0A9R0YI63"/>
<evidence type="ECO:0000313" key="7">
    <source>
        <dbReference type="Proteomes" id="UP000324705"/>
    </source>
</evidence>
<keyword evidence="1 4" id="KW-0732">Signal</keyword>
<protein>
    <recommendedName>
        <fullName evidence="5">Pectinesterase inhibitor domain-containing protein</fullName>
    </recommendedName>
</protein>
<dbReference type="SMART" id="SM00856">
    <property type="entry name" value="PMEI"/>
    <property type="match status" value="1"/>
</dbReference>
<dbReference type="PANTHER" id="PTHR35357">
    <property type="entry name" value="OS02G0537100 PROTEIN"/>
    <property type="match status" value="1"/>
</dbReference>
<dbReference type="Gene3D" id="1.20.140.40">
    <property type="entry name" value="Invertase/pectin methylesterase inhibitor family protein"/>
    <property type="match status" value="1"/>
</dbReference>
<dbReference type="Gramene" id="TRITD6Bv1G062790.1">
    <property type="protein sequence ID" value="TRITD6Bv1G062790.1"/>
    <property type="gene ID" value="TRITD6Bv1G062790"/>
</dbReference>
<evidence type="ECO:0000313" key="6">
    <source>
        <dbReference type="EMBL" id="VAI55918.1"/>
    </source>
</evidence>
<sequence length="178" mass="18713">MSTILLLLVASGACLVDGGTSSVINSTCSGGANGYASLYDYCVRTLWADPAAATSPDVTRLAVAVANLTSANVTLTSRFIQGLIGTLEECVTLYKDVNRSAADAFDDLRAGRIAAALPKLQYAAGQPRWCTLALMQDNPLGPRDPIDDENTAAESLLDLASRVTKVVLSSHNRTAHQV</sequence>
<evidence type="ECO:0000256" key="3">
    <source>
        <dbReference type="ARBA" id="ARBA00038471"/>
    </source>
</evidence>
<dbReference type="SUPFAM" id="SSF101148">
    <property type="entry name" value="Plant invertase/pectin methylesterase inhibitor"/>
    <property type="match status" value="1"/>
</dbReference>
<reference evidence="6 7" key="1">
    <citation type="submission" date="2017-09" db="EMBL/GenBank/DDBJ databases">
        <authorList>
            <consortium name="International Durum Wheat Genome Sequencing Consortium (IDWGSC)"/>
            <person name="Milanesi L."/>
        </authorList>
    </citation>
    <scope>NUCLEOTIDE SEQUENCE [LARGE SCALE GENOMIC DNA]</scope>
    <source>
        <strain evidence="7">cv. Svevo</strain>
    </source>
</reference>
<accession>A0A9R0YI63</accession>
<keyword evidence="2" id="KW-1015">Disulfide bond</keyword>
<evidence type="ECO:0000256" key="1">
    <source>
        <dbReference type="ARBA" id="ARBA00022729"/>
    </source>
</evidence>
<dbReference type="NCBIfam" id="TIGR01614">
    <property type="entry name" value="PME_inhib"/>
    <property type="match status" value="1"/>
</dbReference>
<dbReference type="Proteomes" id="UP000324705">
    <property type="component" value="Chromosome 6B"/>
</dbReference>
<evidence type="ECO:0000256" key="2">
    <source>
        <dbReference type="ARBA" id="ARBA00023157"/>
    </source>
</evidence>
<dbReference type="GO" id="GO:0004857">
    <property type="term" value="F:enzyme inhibitor activity"/>
    <property type="evidence" value="ECO:0007669"/>
    <property type="project" value="InterPro"/>
</dbReference>
<name>A0A9R0YI63_TRITD</name>
<dbReference type="InterPro" id="IPR006501">
    <property type="entry name" value="Pectinesterase_inhib_dom"/>
</dbReference>
<organism evidence="6 7">
    <name type="scientific">Triticum turgidum subsp. durum</name>
    <name type="common">Durum wheat</name>
    <name type="synonym">Triticum durum</name>
    <dbReference type="NCBI Taxonomy" id="4567"/>
    <lineage>
        <taxon>Eukaryota</taxon>
        <taxon>Viridiplantae</taxon>
        <taxon>Streptophyta</taxon>
        <taxon>Embryophyta</taxon>
        <taxon>Tracheophyta</taxon>
        <taxon>Spermatophyta</taxon>
        <taxon>Magnoliopsida</taxon>
        <taxon>Liliopsida</taxon>
        <taxon>Poales</taxon>
        <taxon>Poaceae</taxon>
        <taxon>BOP clade</taxon>
        <taxon>Pooideae</taxon>
        <taxon>Triticodae</taxon>
        <taxon>Triticeae</taxon>
        <taxon>Triticinae</taxon>
        <taxon>Triticum</taxon>
    </lineage>
</organism>
<proteinExistence type="inferred from homology"/>
<feature type="domain" description="Pectinesterase inhibitor" evidence="5">
    <location>
        <begin position="19"/>
        <end position="163"/>
    </location>
</feature>